<keyword evidence="2" id="KW-1185">Reference proteome</keyword>
<sequence length="200" mass="22647">MIVAARRLRHPQTTLALSDAPSHELSELHDLVERALRAAQARPTAETTRKERHKARSRHFVLALADALREHEGNDVDALSRYHDGVRPRLGTSDLLHDITISRSVQIGEHWYITEVLWQVESELALDRPDPVHDFNKLVLGSAHHKLFIASMVPEPDTLLRTLEPAAARCTGRVFLGLIPHPDHWDGDTAGGVRTWQFRR</sequence>
<name>A0A1I2BDI4_9BACT</name>
<dbReference type="AlphaFoldDB" id="A0A1I2BDI4"/>
<evidence type="ECO:0000313" key="1">
    <source>
        <dbReference type="EMBL" id="SFE54262.1"/>
    </source>
</evidence>
<organism evidence="1 2">
    <name type="scientific">Nannocystis exedens</name>
    <dbReference type="NCBI Taxonomy" id="54"/>
    <lineage>
        <taxon>Bacteria</taxon>
        <taxon>Pseudomonadati</taxon>
        <taxon>Myxococcota</taxon>
        <taxon>Polyangia</taxon>
        <taxon>Nannocystales</taxon>
        <taxon>Nannocystaceae</taxon>
        <taxon>Nannocystis</taxon>
    </lineage>
</organism>
<dbReference type="STRING" id="54.SAMN02745121_04624"/>
<gene>
    <name evidence="1" type="ORF">SAMN02745121_04624</name>
</gene>
<dbReference type="Proteomes" id="UP000199400">
    <property type="component" value="Unassembled WGS sequence"/>
</dbReference>
<evidence type="ECO:0000313" key="2">
    <source>
        <dbReference type="Proteomes" id="UP000199400"/>
    </source>
</evidence>
<proteinExistence type="predicted"/>
<dbReference type="EMBL" id="FOMX01000015">
    <property type="protein sequence ID" value="SFE54262.1"/>
    <property type="molecule type" value="Genomic_DNA"/>
</dbReference>
<protein>
    <submittedName>
        <fullName evidence="1">Uncharacterized protein</fullName>
    </submittedName>
</protein>
<accession>A0A1I2BDI4</accession>
<reference evidence="2" key="1">
    <citation type="submission" date="2016-10" db="EMBL/GenBank/DDBJ databases">
        <authorList>
            <person name="Varghese N."/>
            <person name="Submissions S."/>
        </authorList>
    </citation>
    <scope>NUCLEOTIDE SEQUENCE [LARGE SCALE GENOMIC DNA]</scope>
    <source>
        <strain evidence="2">ATCC 25963</strain>
    </source>
</reference>